<evidence type="ECO:0000259" key="1">
    <source>
        <dbReference type="Pfam" id="PF12724"/>
    </source>
</evidence>
<feature type="domain" description="Flavodoxin" evidence="1">
    <location>
        <begin position="5"/>
        <end position="87"/>
    </location>
</feature>
<protein>
    <submittedName>
        <fullName evidence="2">Flavodoxin</fullName>
    </submittedName>
</protein>
<sequence>MKTAVRYYSRSGNTKALAEAIARAAGTKAVSVDAEDAALTEPVDVLFIGGALYAYGLDKHLKTYLQSLDAGKVSKAVVFSTAWLSKHALDLIRKELEAKGIPVASETFFAKNMPDPDVLEQAETFARKQL</sequence>
<dbReference type="Pfam" id="PF12724">
    <property type="entry name" value="Flavodoxin_5"/>
    <property type="match status" value="1"/>
</dbReference>
<comment type="caution">
    <text evidence="2">The sequence shown here is derived from an EMBL/GenBank/DDBJ whole genome shotgun (WGS) entry which is preliminary data.</text>
</comment>
<dbReference type="InterPro" id="IPR029039">
    <property type="entry name" value="Flavoprotein-like_sf"/>
</dbReference>
<name>A0A7W8D1F6_9FIRM</name>
<organism evidence="2 3">
    <name type="scientific">Catenisphaera adipataccumulans</name>
    <dbReference type="NCBI Taxonomy" id="700500"/>
    <lineage>
        <taxon>Bacteria</taxon>
        <taxon>Bacillati</taxon>
        <taxon>Bacillota</taxon>
        <taxon>Erysipelotrichia</taxon>
        <taxon>Erysipelotrichales</taxon>
        <taxon>Erysipelotrichaceae</taxon>
        <taxon>Catenisphaera</taxon>
    </lineage>
</organism>
<dbReference type="InterPro" id="IPR026816">
    <property type="entry name" value="Flavodoxin_dom"/>
</dbReference>
<evidence type="ECO:0000313" key="2">
    <source>
        <dbReference type="EMBL" id="MBB5183800.1"/>
    </source>
</evidence>
<gene>
    <name evidence="2" type="ORF">HNQ47_001841</name>
</gene>
<evidence type="ECO:0000313" key="3">
    <source>
        <dbReference type="Proteomes" id="UP000539953"/>
    </source>
</evidence>
<reference evidence="2 3" key="1">
    <citation type="submission" date="2020-08" db="EMBL/GenBank/DDBJ databases">
        <title>Genomic Encyclopedia of Type Strains, Phase IV (KMG-IV): sequencing the most valuable type-strain genomes for metagenomic binning, comparative biology and taxonomic classification.</title>
        <authorList>
            <person name="Goeker M."/>
        </authorList>
    </citation>
    <scope>NUCLEOTIDE SEQUENCE [LARGE SCALE GENOMIC DNA]</scope>
    <source>
        <strain evidence="2 3">DSM 25799</strain>
    </source>
</reference>
<dbReference type="SUPFAM" id="SSF52218">
    <property type="entry name" value="Flavoproteins"/>
    <property type="match status" value="1"/>
</dbReference>
<dbReference type="EMBL" id="JACHHK010000008">
    <property type="protein sequence ID" value="MBB5183800.1"/>
    <property type="molecule type" value="Genomic_DNA"/>
</dbReference>
<dbReference type="AlphaFoldDB" id="A0A7W8D1F6"/>
<dbReference type="Gene3D" id="3.40.50.360">
    <property type="match status" value="1"/>
</dbReference>
<dbReference type="RefSeq" id="WP_183329094.1">
    <property type="nucleotide sequence ID" value="NZ_JACHHK010000008.1"/>
</dbReference>
<accession>A0A7W8D1F6</accession>
<proteinExistence type="predicted"/>
<dbReference type="Proteomes" id="UP000539953">
    <property type="component" value="Unassembled WGS sequence"/>
</dbReference>
<keyword evidence="3" id="KW-1185">Reference proteome</keyword>